<comment type="caution">
    <text evidence="1">The sequence shown here is derived from an EMBL/GenBank/DDBJ whole genome shotgun (WGS) entry which is preliminary data.</text>
</comment>
<gene>
    <name evidence="1" type="ORF">EIP91_005149</name>
</gene>
<evidence type="ECO:0000313" key="1">
    <source>
        <dbReference type="EMBL" id="TCD63632.1"/>
    </source>
</evidence>
<proteinExistence type="predicted"/>
<dbReference type="Proteomes" id="UP000292702">
    <property type="component" value="Unassembled WGS sequence"/>
</dbReference>
<protein>
    <submittedName>
        <fullName evidence="1">Uncharacterized protein</fullName>
    </submittedName>
</protein>
<accession>A0A4R0R7X6</accession>
<name>A0A4R0R7X6_9APHY</name>
<organism evidence="1 2">
    <name type="scientific">Steccherinum ochraceum</name>
    <dbReference type="NCBI Taxonomy" id="92696"/>
    <lineage>
        <taxon>Eukaryota</taxon>
        <taxon>Fungi</taxon>
        <taxon>Dikarya</taxon>
        <taxon>Basidiomycota</taxon>
        <taxon>Agaricomycotina</taxon>
        <taxon>Agaricomycetes</taxon>
        <taxon>Polyporales</taxon>
        <taxon>Steccherinaceae</taxon>
        <taxon>Steccherinum</taxon>
    </lineage>
</organism>
<sequence>MPEIRDRYVPYIEGPGGDLVDRKSHAEKYKDALDSLRQTVRSICEQPAVPSYGGVTCIRCNRPHFTEEGVMEAHAAWLEVSARILDVREVFVMQIQQSQVSSFNARISPIRETLERLQQSLNRAAAQ</sequence>
<reference evidence="1 2" key="1">
    <citation type="submission" date="2018-11" db="EMBL/GenBank/DDBJ databases">
        <title>Genome assembly of Steccherinum ochraceum LE-BIN_3174, the white-rot fungus of the Steccherinaceae family (The Residual Polyporoid clade, Polyporales, Basidiomycota).</title>
        <authorList>
            <person name="Fedorova T.V."/>
            <person name="Glazunova O.A."/>
            <person name="Landesman E.O."/>
            <person name="Moiseenko K.V."/>
            <person name="Psurtseva N.V."/>
            <person name="Savinova O.S."/>
            <person name="Shakhova N.V."/>
            <person name="Tyazhelova T.V."/>
            <person name="Vasina D.V."/>
        </authorList>
    </citation>
    <scope>NUCLEOTIDE SEQUENCE [LARGE SCALE GENOMIC DNA]</scope>
    <source>
        <strain evidence="1 2">LE-BIN_3174</strain>
    </source>
</reference>
<keyword evidence="2" id="KW-1185">Reference proteome</keyword>
<dbReference type="AlphaFoldDB" id="A0A4R0R7X6"/>
<evidence type="ECO:0000313" key="2">
    <source>
        <dbReference type="Proteomes" id="UP000292702"/>
    </source>
</evidence>
<dbReference type="EMBL" id="RWJN01000284">
    <property type="protein sequence ID" value="TCD63632.1"/>
    <property type="molecule type" value="Genomic_DNA"/>
</dbReference>